<organism evidence="2">
    <name type="scientific">Nicotiana tabacum</name>
    <name type="common">Common tobacco</name>
    <dbReference type="NCBI Taxonomy" id="4097"/>
    <lineage>
        <taxon>Eukaryota</taxon>
        <taxon>Viridiplantae</taxon>
        <taxon>Streptophyta</taxon>
        <taxon>Embryophyta</taxon>
        <taxon>Tracheophyta</taxon>
        <taxon>Spermatophyta</taxon>
        <taxon>Magnoliopsida</taxon>
        <taxon>eudicotyledons</taxon>
        <taxon>Gunneridae</taxon>
        <taxon>Pentapetalae</taxon>
        <taxon>asterids</taxon>
        <taxon>lamiids</taxon>
        <taxon>Solanales</taxon>
        <taxon>Solanaceae</taxon>
        <taxon>Nicotianoideae</taxon>
        <taxon>Nicotianeae</taxon>
        <taxon>Nicotiana</taxon>
    </lineage>
</organism>
<evidence type="ECO:0000313" key="2">
    <source>
        <dbReference type="RefSeq" id="XP_016494471.1"/>
    </source>
</evidence>
<dbReference type="STRING" id="4097.A0A1S4BZZ5"/>
<reference evidence="2" key="1">
    <citation type="submission" date="2025-08" db="UniProtKB">
        <authorList>
            <consortium name="RefSeq"/>
        </authorList>
    </citation>
    <scope>IDENTIFICATION</scope>
</reference>
<dbReference type="InterPro" id="IPR040256">
    <property type="entry name" value="At4g02000-like"/>
</dbReference>
<dbReference type="OMA" id="SEHIAPN"/>
<dbReference type="PANTHER" id="PTHR31286:SF99">
    <property type="entry name" value="DUF4283 DOMAIN-CONTAINING PROTEIN"/>
    <property type="match status" value="1"/>
</dbReference>
<evidence type="ECO:0008006" key="3">
    <source>
        <dbReference type="Google" id="ProtNLM"/>
    </source>
</evidence>
<dbReference type="KEGG" id="nta:107813694"/>
<protein>
    <recommendedName>
        <fullName evidence="3">DUF4283 domain-containing protein</fullName>
    </recommendedName>
</protein>
<dbReference type="PANTHER" id="PTHR31286">
    <property type="entry name" value="GLYCINE-RICH CELL WALL STRUCTURAL PROTEIN 1.8-LIKE"/>
    <property type="match status" value="1"/>
</dbReference>
<dbReference type="PaxDb" id="4097-A0A1S4BZZ5"/>
<name>A0A1S4BZZ5_TOBAC</name>
<dbReference type="AlphaFoldDB" id="A0A1S4BZZ5"/>
<dbReference type="OrthoDB" id="990360at2759"/>
<feature type="region of interest" description="Disordered" evidence="1">
    <location>
        <begin position="278"/>
        <end position="304"/>
    </location>
</feature>
<accession>A0A1S4BZZ5</accession>
<feature type="compositionally biased region" description="Polar residues" evidence="1">
    <location>
        <begin position="219"/>
        <end position="240"/>
    </location>
</feature>
<sequence length="357" mass="40605">MVKALHLGLWFISGNFLSVRKWEPKFVPQEATLTSTTIWIWLPQLPTEFYDQDILEKVGRKLGKLLKIDQCTSSTLRGRYARICIQVPLETPVETSIIIGDHKQVVIYEGEGTLCTICGRIGHTAHICNYRAPTPTATHEPQDDHQRKAVISEKSEWKTVTFPRRRKQGQLKTINTNEGKMNKPQHASRTEEIQVNMFNANSDLMKEDPAAEPVFVTIDQPTQNNPSSSAPKRKSNSPPLQNIHKGISKALEILKKKNASEEPEMPYATPRMDSILLDSRKSPPLQMRGVQGPKSPREGTHQSPTAQMMNYIIWNVRDGNNAEFKWHCLEMVKMYKPAMLVLFETKMADHQSLAQQL</sequence>
<dbReference type="RefSeq" id="XP_016494471.1">
    <property type="nucleotide sequence ID" value="XM_016638985.1"/>
</dbReference>
<proteinExistence type="predicted"/>
<gene>
    <name evidence="2" type="primary">LOC107813694</name>
</gene>
<feature type="region of interest" description="Disordered" evidence="1">
    <location>
        <begin position="219"/>
        <end position="243"/>
    </location>
</feature>
<evidence type="ECO:0000256" key="1">
    <source>
        <dbReference type="SAM" id="MobiDB-lite"/>
    </source>
</evidence>